<keyword evidence="3" id="KW-1133">Transmembrane helix</keyword>
<feature type="transmembrane region" description="Helical" evidence="3">
    <location>
        <begin position="418"/>
        <end position="440"/>
    </location>
</feature>
<accession>A0ABY4ZL77</accession>
<feature type="transmembrane region" description="Helical" evidence="3">
    <location>
        <begin position="452"/>
        <end position="471"/>
    </location>
</feature>
<dbReference type="Proteomes" id="UP001056374">
    <property type="component" value="Plasmid unnamed1"/>
</dbReference>
<geneLocation type="plasmid" evidence="4 5">
    <name>unnamed1</name>
</geneLocation>
<evidence type="ECO:0000256" key="3">
    <source>
        <dbReference type="SAM" id="Phobius"/>
    </source>
</evidence>
<keyword evidence="4" id="KW-0614">Plasmid</keyword>
<evidence type="ECO:0000313" key="5">
    <source>
        <dbReference type="Proteomes" id="UP001056374"/>
    </source>
</evidence>
<proteinExistence type="predicted"/>
<evidence type="ECO:0008006" key="6">
    <source>
        <dbReference type="Google" id="ProtNLM"/>
    </source>
</evidence>
<organism evidence="4 5">
    <name type="scientific">Streptomyces phaeoluteigriseus</name>
    <dbReference type="NCBI Taxonomy" id="114686"/>
    <lineage>
        <taxon>Bacteria</taxon>
        <taxon>Bacillati</taxon>
        <taxon>Actinomycetota</taxon>
        <taxon>Actinomycetes</taxon>
        <taxon>Kitasatosporales</taxon>
        <taxon>Streptomycetaceae</taxon>
        <taxon>Streptomyces</taxon>
        <taxon>Streptomyces aurantiacus group</taxon>
    </lineage>
</organism>
<keyword evidence="1" id="KW-0175">Coiled coil</keyword>
<sequence>MSAAKRESVDPRPEALAYGRELKRIFAKQSASQNQVAPRIPVHASQLSRYFSGQTIAGQQQADALIRVVRSLGAVVTEGEVVKLQELRRAAQAASPSQQDRLLALQEQLEDLQQQLDEAEARAGTFRRQAQNLEGVNSLLEDRVGLLQQRVREEERRAGREHWARVKERHHREQAETRAEHAQWWAEQVALRVEATEEARTEVEERAVRAEWGADEAGARLRAVEQARAEAQSRAEWAMQEAEDGAAGLASARKQLSAAAEYAKESSATIEAQQEQLRLLRQEVKVLRHQVRRLTEEARRPASPSVAEPATQVSGGDRPGVSGNAVPVARQSFSPIAPNRVAAEGTTTLPSIGRAEARRARQRSTHRVTEVKQVTQAKQKKRKKKSALKDVLLFVLSFLLVTLLGLIARAVIKDEKVTSIGALVLISFDLLGIIRTVVFFSTASSNRFTRIGGASALGVWSFTLIAVSPYFPVPQFLQFIANAVHYLIS</sequence>
<gene>
    <name evidence="4" type="ORF">NFX46_40095</name>
</gene>
<evidence type="ECO:0000256" key="2">
    <source>
        <dbReference type="SAM" id="MobiDB-lite"/>
    </source>
</evidence>
<evidence type="ECO:0000256" key="1">
    <source>
        <dbReference type="SAM" id="Coils"/>
    </source>
</evidence>
<keyword evidence="3" id="KW-0812">Transmembrane</keyword>
<name>A0ABY4ZL77_9ACTN</name>
<reference evidence="4" key="1">
    <citation type="submission" date="2022-06" db="EMBL/GenBank/DDBJ databases">
        <title>Complete genome sequence of soil microorganisms Streptomyces sp. Qhu-M197 isolated from Alpine meadows habitats on the Tibetan Plateau.</title>
        <authorList>
            <person name="Zhang B."/>
            <person name="Xiang X."/>
            <person name="Fan J."/>
        </authorList>
    </citation>
    <scope>NUCLEOTIDE SEQUENCE</scope>
    <source>
        <strain evidence="4">Qhu-M197</strain>
        <plasmid evidence="4">unnamed1</plasmid>
    </source>
</reference>
<evidence type="ECO:0000313" key="4">
    <source>
        <dbReference type="EMBL" id="USQ89888.1"/>
    </source>
</evidence>
<dbReference type="RefSeq" id="WP_252556986.1">
    <property type="nucleotide sequence ID" value="NZ_CP099469.1"/>
</dbReference>
<keyword evidence="5" id="KW-1185">Reference proteome</keyword>
<keyword evidence="3" id="KW-0472">Membrane</keyword>
<feature type="region of interest" description="Disordered" evidence="2">
    <location>
        <begin position="356"/>
        <end position="376"/>
    </location>
</feature>
<feature type="region of interest" description="Disordered" evidence="2">
    <location>
        <begin position="294"/>
        <end position="324"/>
    </location>
</feature>
<protein>
    <recommendedName>
        <fullName evidence="6">HTH cro/C1-type domain-containing protein</fullName>
    </recommendedName>
</protein>
<feature type="transmembrane region" description="Helical" evidence="3">
    <location>
        <begin position="391"/>
        <end position="412"/>
    </location>
</feature>
<feature type="coiled-coil region" evidence="1">
    <location>
        <begin position="95"/>
        <end position="157"/>
    </location>
</feature>
<dbReference type="EMBL" id="CP099469">
    <property type="protein sequence ID" value="USQ89888.1"/>
    <property type="molecule type" value="Genomic_DNA"/>
</dbReference>